<evidence type="ECO:0000259" key="5">
    <source>
        <dbReference type="Pfam" id="PF12783"/>
    </source>
</evidence>
<evidence type="ECO:0000256" key="3">
    <source>
        <dbReference type="ARBA" id="ARBA00022927"/>
    </source>
</evidence>
<dbReference type="GO" id="GO:0015031">
    <property type="term" value="P:protein transport"/>
    <property type="evidence" value="ECO:0007669"/>
    <property type="project" value="UniProtKB-KW"/>
</dbReference>
<keyword evidence="2" id="KW-0813">Transport</keyword>
<dbReference type="OrthoDB" id="294853at2759"/>
<evidence type="ECO:0000313" key="8">
    <source>
        <dbReference type="EMBL" id="KAF2234888.1"/>
    </source>
</evidence>
<dbReference type="Pfam" id="PF12783">
    <property type="entry name" value="Sec7-like_HUS"/>
    <property type="match status" value="1"/>
</dbReference>
<evidence type="ECO:0000256" key="2">
    <source>
        <dbReference type="ARBA" id="ARBA00022448"/>
    </source>
</evidence>
<organism evidence="8 9">
    <name type="scientific">Viridothelium virens</name>
    <name type="common">Speckled blister lichen</name>
    <name type="synonym">Trypethelium virens</name>
    <dbReference type="NCBI Taxonomy" id="1048519"/>
    <lineage>
        <taxon>Eukaryota</taxon>
        <taxon>Fungi</taxon>
        <taxon>Dikarya</taxon>
        <taxon>Ascomycota</taxon>
        <taxon>Pezizomycotina</taxon>
        <taxon>Dothideomycetes</taxon>
        <taxon>Dothideomycetes incertae sedis</taxon>
        <taxon>Trypetheliales</taxon>
        <taxon>Trypetheliaceae</taxon>
        <taxon>Viridothelium</taxon>
    </lineage>
</organism>
<keyword evidence="9" id="KW-1185">Reference proteome</keyword>
<name>A0A6A6HAQ9_VIRVR</name>
<dbReference type="Proteomes" id="UP000800092">
    <property type="component" value="Unassembled WGS sequence"/>
</dbReference>
<dbReference type="EMBL" id="ML991795">
    <property type="protein sequence ID" value="KAF2234888.1"/>
    <property type="molecule type" value="Genomic_DNA"/>
</dbReference>
<feature type="domain" description="Mon2 C-terminal" evidence="6">
    <location>
        <begin position="1012"/>
        <end position="1204"/>
    </location>
</feature>
<reference evidence="8" key="1">
    <citation type="journal article" date="2020" name="Stud. Mycol.">
        <title>101 Dothideomycetes genomes: a test case for predicting lifestyles and emergence of pathogens.</title>
        <authorList>
            <person name="Haridas S."/>
            <person name="Albert R."/>
            <person name="Binder M."/>
            <person name="Bloem J."/>
            <person name="Labutti K."/>
            <person name="Salamov A."/>
            <person name="Andreopoulos B."/>
            <person name="Baker S."/>
            <person name="Barry K."/>
            <person name="Bills G."/>
            <person name="Bluhm B."/>
            <person name="Cannon C."/>
            <person name="Castanera R."/>
            <person name="Culley D."/>
            <person name="Daum C."/>
            <person name="Ezra D."/>
            <person name="Gonzalez J."/>
            <person name="Henrissat B."/>
            <person name="Kuo A."/>
            <person name="Liang C."/>
            <person name="Lipzen A."/>
            <person name="Lutzoni F."/>
            <person name="Magnuson J."/>
            <person name="Mondo S."/>
            <person name="Nolan M."/>
            <person name="Ohm R."/>
            <person name="Pangilinan J."/>
            <person name="Park H.-J."/>
            <person name="Ramirez L."/>
            <person name="Alfaro M."/>
            <person name="Sun H."/>
            <person name="Tritt A."/>
            <person name="Yoshinaga Y."/>
            <person name="Zwiers L.-H."/>
            <person name="Turgeon B."/>
            <person name="Goodwin S."/>
            <person name="Spatafora J."/>
            <person name="Crous P."/>
            <person name="Grigoriev I."/>
        </authorList>
    </citation>
    <scope>NUCLEOTIDE SEQUENCE</scope>
    <source>
        <strain evidence="8">Tuck. ex Michener</strain>
    </source>
</reference>
<protein>
    <submittedName>
        <fullName evidence="8">Endosomal peripheral membrane protein-like protein</fullName>
    </submittedName>
</protein>
<feature type="domain" description="Mon2/Sec7/BIG1-like HUS" evidence="5">
    <location>
        <begin position="200"/>
        <end position="354"/>
    </location>
</feature>
<dbReference type="InterPro" id="IPR032629">
    <property type="entry name" value="DCB_dom"/>
</dbReference>
<feature type="domain" description="Mon2/Sec7/BIG1-like dimerisation and cyclophilin-binding" evidence="7">
    <location>
        <begin position="4"/>
        <end position="175"/>
    </location>
</feature>
<dbReference type="InterPro" id="IPR032817">
    <property type="entry name" value="Mon2_C"/>
</dbReference>
<evidence type="ECO:0000256" key="4">
    <source>
        <dbReference type="SAM" id="MobiDB-lite"/>
    </source>
</evidence>
<evidence type="ECO:0000259" key="6">
    <source>
        <dbReference type="Pfam" id="PF16206"/>
    </source>
</evidence>
<sequence length="1727" mass="188358">MTSQILSNELNNLISESKRKNTELRNAADKSLQDLKALPSTSEQQLAADLVRKSHFISPFLLACGTRNSRLAGIGVSCLQRLIASHGLPKDRFEEVLEAFKESALLGLDVQLKILQALPPLLQSYADELEGDLLASALQVCSILQTVKSAAVSNTAAATLQQLFTAVYEKVAKEDAADPDGPFIDEVSTEEGAVAVRAASRDAYKSFDDLCLLAEGQKPQFVHFSALPQASCLEIIESILTSHSPIFSTHEEQKAILRLRILPMITRCLSERLTFTVTLRIFRILSVVLRKYVSELSTECEIPLSLLNHMLDGDVVPSWKRNLCMEVFRSVYTDPRLFLQLYAEYDAVEDRKPILKDNFAAFVRLATEKPAKIGLGQQSTAPLGQSGTDGENSIDQAAVEAGVAGVIGSGGLGVAEVNVPGISVQLSSLKTPCLDQLDKMEAPAVPETYVYSLVLTCLNSVADGLAKCVLPLSIHQVSKERRRKKPKPTGDAEDSPLSPDPETRSTEPQTRPILTRSMSYRKRSVPVNPLELTASSSYSMVKIAASIIEECWPAVLATCSTFLYAALDAEYYHALVRSVQKFTQAAGVLRLSTPRDAFLTTLGKAAVPPNLTSAIVSTAVTANGDAPRVFTNAKGLLSVDSFVSQASSLSMENKRRQSVSIEAESPNLTTRNLLCLRALINLAIALGPTLDIAWSIVLETLQSADIVLAAFSAKPALGDYRSSPQLGAKNEIDPSSASNLNTEIKAVQAAASRMFDNTSDYPDDAFVQVLKASFGVFFGKHIASQPTSPAAEEFQKPIPLPPRRVGSVSNLPASVNIQSQEYTLALTKIREIARANHLRLAAHEPEESGWEFLTSELIKISTSMTAVHSVRSLAADVLRERLFASADATRKEDATTRREIQRRVLSTLQSELDALIEDGRHMKENDYYVHETILETLKDVLDACGESLLDGWDSVFKIISSVFERTNDTNLNDTQFHANSHRPSMVRLVSGKLGRLAFSSAQIVYSECRLSLPPRFLSVLSDTLLLFALQFNDLNMSLTTISIFQDVSEFLQKQVVLSELETLQSAVSAENQSPTVVIKESAQARVSAVWLSLLRHLTTIANDDRAEVRNTAVRTILTIFDRYGELLSAPAWSLLIASVLFRLVDTNIEAQRRARSKEASDGVWDGSSDIILGGIASIFSTFLDPITQTADFSTHWQTLMAYLEFYLSFQSHLLNASVFRTLSTIMSKAEETSILGKPALNRVGSIWANKIPEGGPADNAEGKQEAFLAYISTLKELYRLTQREVTSNQVNTIADNLEQCVRESDALLYSVDADYLTPLQKEVLDIVEQLRTDIAGAPSIILEFMATLASMAFDKEKDDVYQTTLTFVALSKAAMRSLGVFVHQHSSEQEIYTDDTLNCVLDSLTQPIELKYKWRLEGNKPPPPWQLATSTALHVLQTILPKARYSSTNESLHEILSHATRIASSIAHADLSYVSSRKKVQKDVEFDIESFTALHDLIISYLGAPTVPNSIRTSYTSVLFHNSIIHAPEPEEIPPTSSPLKTIYQIRFGRTSDPAPSPRRKLSYLCLNFLLDLVRAGPSITSPISANGVAPSEPKHATLAQAAAPHLLARAALPLKAYIADQPLRGRMPQPEPQRQELLFVLRAMKALESDPDAIPDSAVGGGGTSAGGGGAGIKATKRHLLVLYPLVVKALAVAGRVPGGADDEVLAELGALLEEVGGGFGVVVPG</sequence>
<gene>
    <name evidence="8" type="ORF">EV356DRAFT_576337</name>
</gene>
<comment type="similarity">
    <text evidence="1">Belongs to the MON2 family.</text>
</comment>
<evidence type="ECO:0000313" key="9">
    <source>
        <dbReference type="Proteomes" id="UP000800092"/>
    </source>
</evidence>
<dbReference type="SUPFAM" id="SSF48371">
    <property type="entry name" value="ARM repeat"/>
    <property type="match status" value="1"/>
</dbReference>
<dbReference type="InterPro" id="IPR032691">
    <property type="entry name" value="Mon2/Sec7/BIG1-like_HUS"/>
</dbReference>
<evidence type="ECO:0000259" key="7">
    <source>
        <dbReference type="Pfam" id="PF16213"/>
    </source>
</evidence>
<dbReference type="PANTHER" id="PTHR10663">
    <property type="entry name" value="GUANYL-NUCLEOTIDE EXCHANGE FACTOR"/>
    <property type="match status" value="1"/>
</dbReference>
<dbReference type="Pfam" id="PF16206">
    <property type="entry name" value="Mon2_C"/>
    <property type="match status" value="1"/>
</dbReference>
<accession>A0A6A6HAQ9</accession>
<dbReference type="PANTHER" id="PTHR10663:SF333">
    <property type="entry name" value="PROTEIN MON2 HOMOLOG"/>
    <property type="match status" value="1"/>
</dbReference>
<dbReference type="GO" id="GO:0005794">
    <property type="term" value="C:Golgi apparatus"/>
    <property type="evidence" value="ECO:0007669"/>
    <property type="project" value="UniProtKB-ARBA"/>
</dbReference>
<keyword evidence="3" id="KW-0653">Protein transport</keyword>
<feature type="region of interest" description="Disordered" evidence="4">
    <location>
        <begin position="479"/>
        <end position="518"/>
    </location>
</feature>
<evidence type="ECO:0000256" key="1">
    <source>
        <dbReference type="ARBA" id="ARBA00008144"/>
    </source>
</evidence>
<proteinExistence type="inferred from homology"/>
<dbReference type="Pfam" id="PF16213">
    <property type="entry name" value="DCB"/>
    <property type="match status" value="1"/>
</dbReference>
<dbReference type="InterPro" id="IPR016024">
    <property type="entry name" value="ARM-type_fold"/>
</dbReference>